<accession>A0A895XS91</accession>
<dbReference type="AlphaFoldDB" id="A0A895XS91"/>
<name>A0A895XS91_9ACTN</name>
<organism evidence="1 2">
    <name type="scientific">Natronoglycomyces albus</name>
    <dbReference type="NCBI Taxonomy" id="2811108"/>
    <lineage>
        <taxon>Bacteria</taxon>
        <taxon>Bacillati</taxon>
        <taxon>Actinomycetota</taxon>
        <taxon>Actinomycetes</taxon>
        <taxon>Glycomycetales</taxon>
        <taxon>Glycomycetaceae</taxon>
        <taxon>Natronoglycomyces</taxon>
    </lineage>
</organism>
<keyword evidence="2" id="KW-1185">Reference proteome</keyword>
<reference evidence="1" key="1">
    <citation type="submission" date="2021-02" db="EMBL/GenBank/DDBJ databases">
        <title>Natronoglycomyces albus gen. nov., sp. nov, a haloalkaliphilic actinobacterium from a soda solonchak soil.</title>
        <authorList>
            <person name="Sorokin D.Y."/>
            <person name="Khijniak T.V."/>
            <person name="Zakharycheva A.P."/>
            <person name="Boueva O.V."/>
            <person name="Ariskina E.V."/>
            <person name="Hahnke R.L."/>
            <person name="Bunk B."/>
            <person name="Sproer C."/>
            <person name="Schumann P."/>
            <person name="Evtushenko L.I."/>
            <person name="Kublanov I.V."/>
        </authorList>
    </citation>
    <scope>NUCLEOTIDE SEQUENCE</scope>
    <source>
        <strain evidence="1">DSM 106290</strain>
    </source>
</reference>
<evidence type="ECO:0000313" key="2">
    <source>
        <dbReference type="Proteomes" id="UP000662939"/>
    </source>
</evidence>
<gene>
    <name evidence="1" type="ORF">JQS30_15435</name>
</gene>
<dbReference type="EMBL" id="CP070496">
    <property type="protein sequence ID" value="QSB05130.1"/>
    <property type="molecule type" value="Genomic_DNA"/>
</dbReference>
<sequence length="412" mass="45402">MASLKEHKEFNRERLWSEFSDLGQALAELKYIDEMVAFDGPRIQAPNNTAAIDSMRSSGVSSPVNIGAPRGSLTLSESPVDPDILNMKLEIGDAQSVQIKKELLLYNMFTPDGLEYSQFDLNSVKKMIADQVMSAADSAAQWASDNLAFIKPALDEIAFRNPASIQAEHHMLSQAGSQYAALMEDMQNSQSYISDWVGTARTDFQENMLTPFPKAMVHQSDAIYELMAFLELFNNIVVDSQDTAFNCVVVCKNKALQAIQGRANQMQQELEQRRDRVMNVVFGFLGPFGGSIASMIARRGDDFKIDVARSTYSDVFDSVSEVYPDPEELPIYGGTATGIMNDFATAVTASQRFYYEALDATKDGIQEGEDTIHELRRNAPARGIGSIVVARPLLVDSPIDSSSLRHSSGLSS</sequence>
<protein>
    <submittedName>
        <fullName evidence="1">Uncharacterized protein</fullName>
    </submittedName>
</protein>
<dbReference type="RefSeq" id="WP_213171131.1">
    <property type="nucleotide sequence ID" value="NZ_CP070496.1"/>
</dbReference>
<proteinExistence type="predicted"/>
<evidence type="ECO:0000313" key="1">
    <source>
        <dbReference type="EMBL" id="QSB05130.1"/>
    </source>
</evidence>
<dbReference type="Proteomes" id="UP000662939">
    <property type="component" value="Chromosome"/>
</dbReference>
<dbReference type="KEGG" id="nav:JQS30_15435"/>